<evidence type="ECO:0000313" key="8">
    <source>
        <dbReference type="EMBL" id="MDQ0512322.1"/>
    </source>
</evidence>
<evidence type="ECO:0000256" key="5">
    <source>
        <dbReference type="ARBA" id="ARBA00023136"/>
    </source>
</evidence>
<dbReference type="Pfam" id="PF01594">
    <property type="entry name" value="AI-2E_transport"/>
    <property type="match status" value="1"/>
</dbReference>
<reference evidence="8 9" key="1">
    <citation type="submission" date="2023-07" db="EMBL/GenBank/DDBJ databases">
        <title>Genomic Encyclopedia of Type Strains, Phase IV (KMG-IV): sequencing the most valuable type-strain genomes for metagenomic binning, comparative biology and taxonomic classification.</title>
        <authorList>
            <person name="Goeker M."/>
        </authorList>
    </citation>
    <scope>NUCLEOTIDE SEQUENCE [LARGE SCALE GENOMIC DNA]</scope>
    <source>
        <strain evidence="8 9">DSM 15561</strain>
    </source>
</reference>
<comment type="caution">
    <text evidence="8">The sequence shown here is derived from an EMBL/GenBank/DDBJ whole genome shotgun (WGS) entry which is preliminary data.</text>
</comment>
<comment type="subcellular location">
    <subcellularLocation>
        <location evidence="1">Membrane</location>
        <topology evidence="1">Multi-pass membrane protein</topology>
    </subcellularLocation>
</comment>
<dbReference type="EMBL" id="JAUSVR010000011">
    <property type="protein sequence ID" value="MDQ0512322.1"/>
    <property type="molecule type" value="Genomic_DNA"/>
</dbReference>
<feature type="transmembrane region" description="Helical" evidence="7">
    <location>
        <begin position="234"/>
        <end position="259"/>
    </location>
</feature>
<evidence type="ECO:0000256" key="1">
    <source>
        <dbReference type="ARBA" id="ARBA00004141"/>
    </source>
</evidence>
<keyword evidence="5 7" id="KW-0472">Membrane</keyword>
<dbReference type="Proteomes" id="UP001235094">
    <property type="component" value="Unassembled WGS sequence"/>
</dbReference>
<feature type="transmembrane region" description="Helical" evidence="7">
    <location>
        <begin position="65"/>
        <end position="83"/>
    </location>
</feature>
<organism evidence="8 9">
    <name type="scientific">Ancylobacter amanitiformis</name>
    <dbReference type="NCBI Taxonomy" id="217069"/>
    <lineage>
        <taxon>Bacteria</taxon>
        <taxon>Pseudomonadati</taxon>
        <taxon>Pseudomonadota</taxon>
        <taxon>Alphaproteobacteria</taxon>
        <taxon>Hyphomicrobiales</taxon>
        <taxon>Xanthobacteraceae</taxon>
        <taxon>Ancylobacter</taxon>
    </lineage>
</organism>
<evidence type="ECO:0000256" key="7">
    <source>
        <dbReference type="SAM" id="Phobius"/>
    </source>
</evidence>
<evidence type="ECO:0000256" key="6">
    <source>
        <dbReference type="SAM" id="MobiDB-lite"/>
    </source>
</evidence>
<sequence length="380" mass="39953">MKRHIVAAAEARQGVVRQAGTRRGPGDPPPEEKRGERLWRRTTQVAIIVTAVIVLAAAMVVARAVLVPIVAAVIIGSVIGPAIEAMARRGVPTPLGSALIVAVLAGLLYGAAVILAAPLADWTARAPEIGAIVQDRFAALKPALHTVSSFVETIESLGRAAEPPMTVRLADSRMLESALGLVTPAIGELILFTGSLVFFLAGRIQIKRRLVQAIGPRSTRLAALRVFREIEDRLGAYLVTATFINIGLGVATALITWALGLPSPLLWGALACLLNYVPYLGPAVMVVILAVAGIVSFPGIVQALLPAAAFVALTSVEGHVLTPLIISRRVSLNPFAVFLSMALWTWLWGPAGTFLAVPLLIAAMALADGVIARRRPDLPG</sequence>
<feature type="transmembrane region" description="Helical" evidence="7">
    <location>
        <begin position="178"/>
        <end position="201"/>
    </location>
</feature>
<feature type="region of interest" description="Disordered" evidence="6">
    <location>
        <begin position="17"/>
        <end position="36"/>
    </location>
</feature>
<dbReference type="PANTHER" id="PTHR21716">
    <property type="entry name" value="TRANSMEMBRANE PROTEIN"/>
    <property type="match status" value="1"/>
</dbReference>
<proteinExistence type="inferred from homology"/>
<evidence type="ECO:0000313" key="9">
    <source>
        <dbReference type="Proteomes" id="UP001235094"/>
    </source>
</evidence>
<dbReference type="RefSeq" id="WP_306891000.1">
    <property type="nucleotide sequence ID" value="NZ_JAUSVR010000011.1"/>
</dbReference>
<accession>A0ABU0LUC0</accession>
<name>A0ABU0LUC0_9HYPH</name>
<feature type="transmembrane region" description="Helical" evidence="7">
    <location>
        <begin position="346"/>
        <end position="367"/>
    </location>
</feature>
<protein>
    <submittedName>
        <fullName evidence="8">PurR-regulated permease PerM</fullName>
    </submittedName>
</protein>
<feature type="transmembrane region" description="Helical" evidence="7">
    <location>
        <begin position="304"/>
        <end position="326"/>
    </location>
</feature>
<dbReference type="PANTHER" id="PTHR21716:SF16">
    <property type="entry name" value="BLL1467 PROTEIN"/>
    <property type="match status" value="1"/>
</dbReference>
<keyword evidence="9" id="KW-1185">Reference proteome</keyword>
<feature type="transmembrane region" description="Helical" evidence="7">
    <location>
        <begin position="42"/>
        <end position="59"/>
    </location>
</feature>
<evidence type="ECO:0000256" key="3">
    <source>
        <dbReference type="ARBA" id="ARBA00022692"/>
    </source>
</evidence>
<evidence type="ECO:0000256" key="2">
    <source>
        <dbReference type="ARBA" id="ARBA00009773"/>
    </source>
</evidence>
<dbReference type="InterPro" id="IPR002549">
    <property type="entry name" value="AI-2E-like"/>
</dbReference>
<evidence type="ECO:0000256" key="4">
    <source>
        <dbReference type="ARBA" id="ARBA00022989"/>
    </source>
</evidence>
<gene>
    <name evidence="8" type="ORF">QOZ99_003224</name>
</gene>
<keyword evidence="4 7" id="KW-1133">Transmembrane helix</keyword>
<comment type="similarity">
    <text evidence="2">Belongs to the autoinducer-2 exporter (AI-2E) (TC 2.A.86) family.</text>
</comment>
<feature type="transmembrane region" description="Helical" evidence="7">
    <location>
        <begin position="95"/>
        <end position="117"/>
    </location>
</feature>
<keyword evidence="3 7" id="KW-0812">Transmembrane</keyword>